<dbReference type="Pfam" id="PF03466">
    <property type="entry name" value="LysR_substrate"/>
    <property type="match status" value="1"/>
</dbReference>
<evidence type="ECO:0000256" key="4">
    <source>
        <dbReference type="ARBA" id="ARBA00023163"/>
    </source>
</evidence>
<feature type="domain" description="HTH lysR-type" evidence="5">
    <location>
        <begin position="1"/>
        <end position="58"/>
    </location>
</feature>
<evidence type="ECO:0000256" key="1">
    <source>
        <dbReference type="ARBA" id="ARBA00009437"/>
    </source>
</evidence>
<dbReference type="PRINTS" id="PR00039">
    <property type="entry name" value="HTHLYSR"/>
</dbReference>
<protein>
    <submittedName>
        <fullName evidence="6">LysR family transcriptional regulator</fullName>
    </submittedName>
</protein>
<dbReference type="Pfam" id="PF00126">
    <property type="entry name" value="HTH_1"/>
    <property type="match status" value="1"/>
</dbReference>
<dbReference type="SUPFAM" id="SSF53850">
    <property type="entry name" value="Periplasmic binding protein-like II"/>
    <property type="match status" value="1"/>
</dbReference>
<sequence>MDIRQLRYFIAIVEERKISAAARRLHMSQPPLSQQLKAMEEELGTVLVERSGKFLELTEAGKSLYKYALQMVKLMEEAKMEIKEVGNGVNGRLSIGINTFSEANLSEVLQQFHKEYPKITYKIQQNESAHLCKLVKDRVVELAIIRLPLELSDFSVIHLKTEAFYFITSDMPKRPSDKEVSLAHIKNYPLILPSTEGLGVHYMILEAFSRSQIEPYILAECSDISLLFDLVASGFGASIIPEGVLQQYNNDQIKAFKISVAKLSSSTGLIWLKNHYLSNAAQNFITLLTNSEKT</sequence>
<comment type="similarity">
    <text evidence="1">Belongs to the LysR transcriptional regulatory family.</text>
</comment>
<dbReference type="GeneID" id="301139914"/>
<dbReference type="InterPro" id="IPR036390">
    <property type="entry name" value="WH_DNA-bd_sf"/>
</dbReference>
<dbReference type="InterPro" id="IPR005119">
    <property type="entry name" value="LysR_subst-bd"/>
</dbReference>
<reference evidence="6 7" key="1">
    <citation type="submission" date="2023-03" db="EMBL/GenBank/DDBJ databases">
        <title>Bacillus Genome Sequencing.</title>
        <authorList>
            <person name="Dunlap C."/>
        </authorList>
    </citation>
    <scope>NUCLEOTIDE SEQUENCE [LARGE SCALE GENOMIC DNA]</scope>
    <source>
        <strain evidence="6 7">NRS-1717</strain>
    </source>
</reference>
<dbReference type="Gene3D" id="1.10.10.10">
    <property type="entry name" value="Winged helix-like DNA-binding domain superfamily/Winged helix DNA-binding domain"/>
    <property type="match status" value="1"/>
</dbReference>
<dbReference type="PROSITE" id="PS50931">
    <property type="entry name" value="HTH_LYSR"/>
    <property type="match status" value="1"/>
</dbReference>
<keyword evidence="4" id="KW-0804">Transcription</keyword>
<organism evidence="6 7">
    <name type="scientific">Metabacillus fastidiosus</name>
    <dbReference type="NCBI Taxonomy" id="1458"/>
    <lineage>
        <taxon>Bacteria</taxon>
        <taxon>Bacillati</taxon>
        <taxon>Bacillota</taxon>
        <taxon>Bacilli</taxon>
        <taxon>Bacillales</taxon>
        <taxon>Bacillaceae</taxon>
        <taxon>Metabacillus</taxon>
    </lineage>
</organism>
<gene>
    <name evidence="6" type="ORF">P9271_13230</name>
</gene>
<keyword evidence="3" id="KW-0238">DNA-binding</keyword>
<name>A0ABU6NZK4_9BACI</name>
<dbReference type="PANTHER" id="PTHR30419:SF28">
    <property type="entry name" value="HTH-TYPE TRANSCRIPTIONAL REGULATOR BSDA"/>
    <property type="match status" value="1"/>
</dbReference>
<dbReference type="EMBL" id="JARTFS010000011">
    <property type="protein sequence ID" value="MED4402280.1"/>
    <property type="molecule type" value="Genomic_DNA"/>
</dbReference>
<dbReference type="InterPro" id="IPR036388">
    <property type="entry name" value="WH-like_DNA-bd_sf"/>
</dbReference>
<accession>A0ABU6NZK4</accession>
<keyword evidence="2" id="KW-0805">Transcription regulation</keyword>
<dbReference type="Proteomes" id="UP001342826">
    <property type="component" value="Unassembled WGS sequence"/>
</dbReference>
<comment type="caution">
    <text evidence="6">The sequence shown here is derived from an EMBL/GenBank/DDBJ whole genome shotgun (WGS) entry which is preliminary data.</text>
</comment>
<evidence type="ECO:0000259" key="5">
    <source>
        <dbReference type="PROSITE" id="PS50931"/>
    </source>
</evidence>
<evidence type="ECO:0000313" key="7">
    <source>
        <dbReference type="Proteomes" id="UP001342826"/>
    </source>
</evidence>
<evidence type="ECO:0000256" key="2">
    <source>
        <dbReference type="ARBA" id="ARBA00023015"/>
    </source>
</evidence>
<dbReference type="PANTHER" id="PTHR30419">
    <property type="entry name" value="HTH-TYPE TRANSCRIPTIONAL REGULATOR YBHD"/>
    <property type="match status" value="1"/>
</dbReference>
<proteinExistence type="inferred from homology"/>
<dbReference type="CDD" id="cd05466">
    <property type="entry name" value="PBP2_LTTR_substrate"/>
    <property type="match status" value="1"/>
</dbReference>
<evidence type="ECO:0000256" key="3">
    <source>
        <dbReference type="ARBA" id="ARBA00023125"/>
    </source>
</evidence>
<dbReference type="InterPro" id="IPR050950">
    <property type="entry name" value="HTH-type_LysR_regulators"/>
</dbReference>
<evidence type="ECO:0000313" key="6">
    <source>
        <dbReference type="EMBL" id="MED4402280.1"/>
    </source>
</evidence>
<dbReference type="Gene3D" id="3.40.190.290">
    <property type="match status" value="1"/>
</dbReference>
<dbReference type="SUPFAM" id="SSF46785">
    <property type="entry name" value="Winged helix' DNA-binding domain"/>
    <property type="match status" value="1"/>
</dbReference>
<keyword evidence="7" id="KW-1185">Reference proteome</keyword>
<dbReference type="InterPro" id="IPR000847">
    <property type="entry name" value="LysR_HTH_N"/>
</dbReference>
<dbReference type="RefSeq" id="WP_066226038.1">
    <property type="nucleotide sequence ID" value="NZ_JARTFQ010000005.1"/>
</dbReference>